<sequence length="223" mass="24794">MDEAARREFLNMVKAHQDRGDPSGWCDQVYRDVGGDFTAVFWADLVPNPYLISWLEDHPITGSRLRAITIGCGVGDDAEALSAHGYQVTAFDISPAAIDLCRQRYPDSRVEYVVADLFDHPRDWTHGFDLVFECNTIQVLPGAYRVRALNAIAAMVAPGGVALVSCRSRNTGEKEDAFPLPLDRSEIDGFVHAGLQEEGFVAYDDDQDPPVPHFFAWYSRPMG</sequence>
<dbReference type="Gene3D" id="3.40.50.150">
    <property type="entry name" value="Vaccinia Virus protein VP39"/>
    <property type="match status" value="1"/>
</dbReference>
<dbReference type="GO" id="GO:0016740">
    <property type="term" value="F:transferase activity"/>
    <property type="evidence" value="ECO:0007669"/>
    <property type="project" value="UniProtKB-KW"/>
</dbReference>
<protein>
    <recommendedName>
        <fullName evidence="2">Methyltransferase domain-containing protein</fullName>
    </recommendedName>
</protein>
<gene>
    <name evidence="3" type="ORF">SFMTTN_1497</name>
</gene>
<dbReference type="OrthoDB" id="189743at2"/>
<organism evidence="3 4">
    <name type="scientific">Sulfuriferula multivorans</name>
    <dbReference type="NCBI Taxonomy" id="1559896"/>
    <lineage>
        <taxon>Bacteria</taxon>
        <taxon>Pseudomonadati</taxon>
        <taxon>Pseudomonadota</taxon>
        <taxon>Betaproteobacteria</taxon>
        <taxon>Nitrosomonadales</taxon>
        <taxon>Sulfuricellaceae</taxon>
        <taxon>Sulfuriferula</taxon>
    </lineage>
</organism>
<dbReference type="InterPro" id="IPR041698">
    <property type="entry name" value="Methyltransf_25"/>
</dbReference>
<evidence type="ECO:0000313" key="3">
    <source>
        <dbReference type="EMBL" id="GBL45686.1"/>
    </source>
</evidence>
<evidence type="ECO:0000313" key="4">
    <source>
        <dbReference type="Proteomes" id="UP000286806"/>
    </source>
</evidence>
<dbReference type="CDD" id="cd02440">
    <property type="entry name" value="AdoMet_MTases"/>
    <property type="match status" value="1"/>
</dbReference>
<dbReference type="AlphaFoldDB" id="A0A401JDP1"/>
<comment type="caution">
    <text evidence="3">The sequence shown here is derived from an EMBL/GenBank/DDBJ whole genome shotgun (WGS) entry which is preliminary data.</text>
</comment>
<evidence type="ECO:0000256" key="1">
    <source>
        <dbReference type="ARBA" id="ARBA00022679"/>
    </source>
</evidence>
<keyword evidence="1" id="KW-0808">Transferase</keyword>
<accession>A0A401JDP1</accession>
<dbReference type="InterPro" id="IPR029063">
    <property type="entry name" value="SAM-dependent_MTases_sf"/>
</dbReference>
<name>A0A401JDP1_9PROT</name>
<dbReference type="Proteomes" id="UP000286806">
    <property type="component" value="Unassembled WGS sequence"/>
</dbReference>
<dbReference type="PANTHER" id="PTHR43861">
    <property type="entry name" value="TRANS-ACONITATE 2-METHYLTRANSFERASE-RELATED"/>
    <property type="match status" value="1"/>
</dbReference>
<feature type="domain" description="Methyltransferase" evidence="2">
    <location>
        <begin position="69"/>
        <end position="160"/>
    </location>
</feature>
<dbReference type="EMBL" id="BGOW01000014">
    <property type="protein sequence ID" value="GBL45686.1"/>
    <property type="molecule type" value="Genomic_DNA"/>
</dbReference>
<reference evidence="3 4" key="1">
    <citation type="journal article" date="2019" name="Front. Microbiol.">
        <title>Genomes of Neutrophilic Sulfur-Oxidizing Chemolithoautotrophs Representing 9 Proteobacterial Species From 8 Genera.</title>
        <authorList>
            <person name="Watanabe T."/>
            <person name="Kojima H."/>
            <person name="Umezawa K."/>
            <person name="Hori C."/>
            <person name="Takasuka T.E."/>
            <person name="Kato Y."/>
            <person name="Fukui M."/>
        </authorList>
    </citation>
    <scope>NUCLEOTIDE SEQUENCE [LARGE SCALE GENOMIC DNA]</scope>
    <source>
        <strain evidence="3 4">TTN</strain>
    </source>
</reference>
<keyword evidence="4" id="KW-1185">Reference proteome</keyword>
<dbReference type="SUPFAM" id="SSF53335">
    <property type="entry name" value="S-adenosyl-L-methionine-dependent methyltransferases"/>
    <property type="match status" value="1"/>
</dbReference>
<dbReference type="Pfam" id="PF13649">
    <property type="entry name" value="Methyltransf_25"/>
    <property type="match status" value="1"/>
</dbReference>
<evidence type="ECO:0000259" key="2">
    <source>
        <dbReference type="Pfam" id="PF13649"/>
    </source>
</evidence>
<proteinExistence type="predicted"/>